<keyword evidence="1" id="KW-1133">Transmembrane helix</keyword>
<keyword evidence="1" id="KW-0812">Transmembrane</keyword>
<proteinExistence type="predicted"/>
<name>A0A220QIB5_KLEPN</name>
<gene>
    <name evidence="2" type="ORF">pUCLAKPC1_165</name>
</gene>
<keyword evidence="1" id="KW-0472">Membrane</keyword>
<organism evidence="2">
    <name type="scientific">Klebsiella pneumoniae</name>
    <dbReference type="NCBI Taxonomy" id="573"/>
    <lineage>
        <taxon>Bacteria</taxon>
        <taxon>Pseudomonadati</taxon>
        <taxon>Pseudomonadota</taxon>
        <taxon>Gammaproteobacteria</taxon>
        <taxon>Enterobacterales</taxon>
        <taxon>Enterobacteriaceae</taxon>
        <taxon>Klebsiella/Raoultella group</taxon>
        <taxon>Klebsiella</taxon>
        <taxon>Klebsiella pneumoniae complex</taxon>
    </lineage>
</organism>
<keyword evidence="2" id="KW-0614">Plasmid</keyword>
<dbReference type="EMBL" id="KY930324">
    <property type="protein sequence ID" value="ASK04554.1"/>
    <property type="molecule type" value="Genomic_DNA"/>
</dbReference>
<dbReference type="AlphaFoldDB" id="A0A220QIB5"/>
<accession>A0A220QIB5</accession>
<geneLocation type="plasmid" evidence="2">
    <name>pUCLAKPC1</name>
</geneLocation>
<evidence type="ECO:0000313" key="2">
    <source>
        <dbReference type="EMBL" id="ASK04554.1"/>
    </source>
</evidence>
<sequence length="36" mass="4211">MILLLMINIILSMILCMFINYHIYCGFSASQIRFLA</sequence>
<reference evidence="2" key="1">
    <citation type="journal article" date="2017" name="Antimicrob. Agents Chemother.">
        <title>Resistance to Ceftazidime-Avibactam Is Due to Transposition of KPC in a Porin-Deficient Strain of Klebsiella pneumoniae with Increased Efflux Activity.</title>
        <authorList>
            <person name="Nelson K."/>
            <person name="Hemarajata P."/>
            <person name="Sun D."/>
            <person name="Rubio-Aparicio D."/>
            <person name="Tsivkovski R."/>
            <person name="Yang S."/>
            <person name="Sebra R."/>
            <person name="Kasarskis A."/>
            <person name="Nguyen H."/>
            <person name="Hanson B.M."/>
            <person name="Leopold S."/>
            <person name="Weinstock G."/>
            <person name="Lomovskaya O."/>
            <person name="Humphries R.M."/>
        </authorList>
    </citation>
    <scope>NUCLEOTIDE SEQUENCE</scope>
    <source>
        <plasmid evidence="2">pUCLAKPC1</plasmid>
    </source>
</reference>
<protein>
    <submittedName>
        <fullName evidence="2">Uncharacterized protein</fullName>
    </submittedName>
</protein>
<evidence type="ECO:0000256" key="1">
    <source>
        <dbReference type="SAM" id="Phobius"/>
    </source>
</evidence>
<reference evidence="2" key="2">
    <citation type="submission" date="2017-04" db="EMBL/GenBank/DDBJ databases">
        <authorList>
            <person name="Nelson K.J."/>
            <person name="Lomovskaya O."/>
            <person name="Sun D."/>
            <person name="Tsivkovski R."/>
            <person name="Rubio-Aparicio D."/>
            <person name="Hemarajata P."/>
            <person name="Humphries R."/>
        </authorList>
    </citation>
    <scope>NUCLEOTIDE SEQUENCE</scope>
    <source>
        <plasmid evidence="2">pUCLAKPC1</plasmid>
    </source>
</reference>
<feature type="transmembrane region" description="Helical" evidence="1">
    <location>
        <begin position="6"/>
        <end position="27"/>
    </location>
</feature>